<dbReference type="PROSITE" id="PS00973">
    <property type="entry name" value="USP_2"/>
    <property type="match status" value="1"/>
</dbReference>
<feature type="region of interest" description="Disordered" evidence="7">
    <location>
        <begin position="1"/>
        <end position="139"/>
    </location>
</feature>
<dbReference type="GO" id="GO:0004843">
    <property type="term" value="F:cysteine-type deubiquitinase activity"/>
    <property type="evidence" value="ECO:0007669"/>
    <property type="project" value="UniProtKB-UniRule"/>
</dbReference>
<keyword evidence="2 6" id="KW-0645">Protease</keyword>
<evidence type="ECO:0000256" key="7">
    <source>
        <dbReference type="SAM" id="MobiDB-lite"/>
    </source>
</evidence>
<dbReference type="GO" id="GO:0016579">
    <property type="term" value="P:protein deubiquitination"/>
    <property type="evidence" value="ECO:0007669"/>
    <property type="project" value="InterPro"/>
</dbReference>
<feature type="compositionally biased region" description="Polar residues" evidence="7">
    <location>
        <begin position="111"/>
        <end position="139"/>
    </location>
</feature>
<evidence type="ECO:0000259" key="8">
    <source>
        <dbReference type="PROSITE" id="PS50235"/>
    </source>
</evidence>
<dbReference type="InterPro" id="IPR001394">
    <property type="entry name" value="Peptidase_C19_UCH"/>
</dbReference>
<dbReference type="Pfam" id="PF00443">
    <property type="entry name" value="UCH"/>
    <property type="match status" value="1"/>
</dbReference>
<dbReference type="Gene3D" id="3.90.70.10">
    <property type="entry name" value="Cysteine proteinases"/>
    <property type="match status" value="1"/>
</dbReference>
<feature type="compositionally biased region" description="Low complexity" evidence="7">
    <location>
        <begin position="376"/>
        <end position="401"/>
    </location>
</feature>
<feature type="region of interest" description="Disordered" evidence="7">
    <location>
        <begin position="912"/>
        <end position="974"/>
    </location>
</feature>
<protein>
    <recommendedName>
        <fullName evidence="6">Ubiquitin carboxyl-terminal hydrolase</fullName>
        <ecNumber evidence="6">3.4.19.12</ecNumber>
    </recommendedName>
</protein>
<accession>A0A084B3C3</accession>
<feature type="compositionally biased region" description="Polar residues" evidence="7">
    <location>
        <begin position="277"/>
        <end position="308"/>
    </location>
</feature>
<dbReference type="EC" id="3.4.19.12" evidence="6"/>
<dbReference type="GO" id="GO:0005634">
    <property type="term" value="C:nucleus"/>
    <property type="evidence" value="ECO:0007669"/>
    <property type="project" value="TreeGrafter"/>
</dbReference>
<feature type="compositionally biased region" description="Polar residues" evidence="7">
    <location>
        <begin position="409"/>
        <end position="419"/>
    </location>
</feature>
<dbReference type="SUPFAM" id="SSF54001">
    <property type="entry name" value="Cysteine proteinases"/>
    <property type="match status" value="1"/>
</dbReference>
<feature type="compositionally biased region" description="Low complexity" evidence="7">
    <location>
        <begin position="513"/>
        <end position="524"/>
    </location>
</feature>
<dbReference type="EMBL" id="KL648097">
    <property type="protein sequence ID" value="KEY72052.1"/>
    <property type="molecule type" value="Genomic_DNA"/>
</dbReference>
<gene>
    <name evidence="9" type="ORF">S7711_00069</name>
</gene>
<feature type="compositionally biased region" description="Polar residues" evidence="7">
    <location>
        <begin position="237"/>
        <end position="248"/>
    </location>
</feature>
<dbReference type="InterPro" id="IPR028889">
    <property type="entry name" value="USP"/>
</dbReference>
<feature type="compositionally biased region" description="Polar residues" evidence="7">
    <location>
        <begin position="683"/>
        <end position="695"/>
    </location>
</feature>
<dbReference type="HOGENOM" id="CLU_008279_3_0_1"/>
<feature type="compositionally biased region" description="Gly residues" evidence="7">
    <location>
        <begin position="77"/>
        <end position="92"/>
    </location>
</feature>
<name>A0A084B3C3_STACB</name>
<sequence length="989" mass="106398">MSNRHLPAGQNPQGGGPGGPPGMDIGGGPGAGQQGPPSGPHGGHGQAHGHGGRHGRGGGHHGGSGAGQGSPMYPHGGPAGGQASGHQGGYGSYHGRHHGGRGHRGPQPQQFASHYNQGQPNNHQPQFTNYPPQPAMNYQQSPINQQHQMNYMHPSYMPYPAPPFYMVPAPYYGHPMPPTAYPPYQGYARTTPPMQQFAPLDEVNVIQNYGPASQQSPSLSTSYKPTPVPMPPQTPTSMHSPQFLTHQTPPIPQPPELQVGLGYPPPTPTEAAPMSQRPLSASQASEPRSLPSQAATKEQPLETQQYASGTAKPAEDLSEPESPESKTGRQLPYYSRPDLSFPKKPYQYKFKIGEWTGQVTFSSPKLYTSFEARNEQSQASSATPAATEAPAAPGQQPTPSSHPSPAQEAGSQTVRSAQSAEAPARPNTAPVPAVPVMPKSVSTSEKGEPSGEDHAPNGEVAPATSDTTSAKPAAAPRPAPTSWAKLFSKPASAAVSNAKVPNESAVDETALNGDGAADAAGASKPPGPPRSKANALAEAIRAYKVSSPTHIPFLEPRGLKNTGNMCYMNSVLQVLMFCVPFHDFLNHIGNQTSHSFKSKTLMLDAMINFMRDFNVLQTAASADQLQKVLKMEDLEKYGESFTPEFVYDAIRSHQRFDNMERGRQQDAEEFLGLLLQSLDEECNTVTDTSPNSTDEPSADGEDSSKSSGWLEVGRKQRAAVTRSSGSNSSSPITKIFGGLLRSEIRVSGLQDSITVEPYQPLQLDIAAPDIRNVVDALKGITKSEQIPGDFNPKRGPDIPATKQVFIETLPPVLILHLKRFNYDSKGQATVKMDKKIGYPLELEIPREALSRRSTMGDGMLPKYKLISVVYHHGQYASGGHYTVDVRRQDGREWIRIDDTVIRRIRSEDVASVGLEEESSSVRKDKSGAGSTANPYAAINDKGTEWKQASSNKRGYNSPNSANSGSTKAKLVNDHNQDNKDAYLLFYQRV</sequence>
<feature type="compositionally biased region" description="Basic residues" evidence="7">
    <location>
        <begin position="50"/>
        <end position="59"/>
    </location>
</feature>
<evidence type="ECO:0000256" key="4">
    <source>
        <dbReference type="ARBA" id="ARBA00022801"/>
    </source>
</evidence>
<feature type="compositionally biased region" description="Basic residues" evidence="7">
    <location>
        <begin position="94"/>
        <end position="104"/>
    </location>
</feature>
<dbReference type="OrthoDB" id="429671at2759"/>
<feature type="region of interest" description="Disordered" evidence="7">
    <location>
        <begin position="210"/>
        <end position="343"/>
    </location>
</feature>
<dbReference type="CDD" id="cd02257">
    <property type="entry name" value="Peptidase_C19"/>
    <property type="match status" value="1"/>
</dbReference>
<comment type="catalytic activity">
    <reaction evidence="1 6">
        <text>Thiol-dependent hydrolysis of ester, thioester, amide, peptide and isopeptide bonds formed by the C-terminal Gly of ubiquitin (a 76-residue protein attached to proteins as an intracellular targeting signal).</text>
        <dbReference type="EC" id="3.4.19.12"/>
    </reaction>
</comment>
<feature type="compositionally biased region" description="Gly residues" evidence="7">
    <location>
        <begin position="24"/>
        <end position="33"/>
    </location>
</feature>
<keyword evidence="3 6" id="KW-0833">Ubl conjugation pathway</keyword>
<evidence type="ECO:0000256" key="1">
    <source>
        <dbReference type="ARBA" id="ARBA00000707"/>
    </source>
</evidence>
<feature type="compositionally biased region" description="Basic and acidic residues" evidence="7">
    <location>
        <begin position="445"/>
        <end position="456"/>
    </location>
</feature>
<dbReference type="Proteomes" id="UP000028045">
    <property type="component" value="Unassembled WGS sequence"/>
</dbReference>
<evidence type="ECO:0000256" key="2">
    <source>
        <dbReference type="ARBA" id="ARBA00022670"/>
    </source>
</evidence>
<proteinExistence type="inferred from homology"/>
<dbReference type="InterPro" id="IPR050164">
    <property type="entry name" value="Peptidase_C19"/>
</dbReference>
<feature type="compositionally biased region" description="Polar residues" evidence="7">
    <location>
        <begin position="210"/>
        <end position="224"/>
    </location>
</feature>
<dbReference type="GO" id="GO:0005829">
    <property type="term" value="C:cytosol"/>
    <property type="evidence" value="ECO:0007669"/>
    <property type="project" value="TreeGrafter"/>
</dbReference>
<feature type="domain" description="USP" evidence="8">
    <location>
        <begin position="557"/>
        <end position="918"/>
    </location>
</feature>
<dbReference type="PANTHER" id="PTHR24006:SF687">
    <property type="entry name" value="UBIQUITIN CARBOXYL-TERMINAL HYDROLASE 10"/>
    <property type="match status" value="1"/>
</dbReference>
<dbReference type="InterPro" id="IPR018200">
    <property type="entry name" value="USP_CS"/>
</dbReference>
<keyword evidence="5 6" id="KW-0788">Thiol protease</keyword>
<feature type="compositionally biased region" description="Gly residues" evidence="7">
    <location>
        <begin position="40"/>
        <end position="49"/>
    </location>
</feature>
<feature type="region of interest" description="Disordered" evidence="7">
    <location>
        <begin position="683"/>
        <end position="730"/>
    </location>
</feature>
<dbReference type="PROSITE" id="PS50235">
    <property type="entry name" value="USP_3"/>
    <property type="match status" value="1"/>
</dbReference>
<dbReference type="PROSITE" id="PS00972">
    <property type="entry name" value="USP_1"/>
    <property type="match status" value="1"/>
</dbReference>
<dbReference type="InterPro" id="IPR038765">
    <property type="entry name" value="Papain-like_cys_pep_sf"/>
</dbReference>
<reference evidence="9 10" key="1">
    <citation type="journal article" date="2014" name="BMC Genomics">
        <title>Comparative genome sequencing reveals chemotype-specific gene clusters in the toxigenic black mold Stachybotrys.</title>
        <authorList>
            <person name="Semeiks J."/>
            <person name="Borek D."/>
            <person name="Otwinowski Z."/>
            <person name="Grishin N.V."/>
        </authorList>
    </citation>
    <scope>NUCLEOTIDE SEQUENCE [LARGE SCALE GENOMIC DNA]</scope>
    <source>
        <strain evidence="10">CBS 109288 / IBT 7711</strain>
    </source>
</reference>
<feature type="compositionally biased region" description="Polar residues" evidence="7">
    <location>
        <begin position="946"/>
        <end position="966"/>
    </location>
</feature>
<dbReference type="GO" id="GO:0006508">
    <property type="term" value="P:proteolysis"/>
    <property type="evidence" value="ECO:0007669"/>
    <property type="project" value="UniProtKB-KW"/>
</dbReference>
<feature type="region of interest" description="Disordered" evidence="7">
    <location>
        <begin position="372"/>
        <end position="482"/>
    </location>
</feature>
<evidence type="ECO:0000256" key="6">
    <source>
        <dbReference type="RuleBase" id="RU366025"/>
    </source>
</evidence>
<feature type="compositionally biased region" description="Polar residues" evidence="7">
    <location>
        <begin position="721"/>
        <end position="730"/>
    </location>
</feature>
<keyword evidence="4 6" id="KW-0378">Hydrolase</keyword>
<evidence type="ECO:0000256" key="5">
    <source>
        <dbReference type="ARBA" id="ARBA00022807"/>
    </source>
</evidence>
<feature type="region of interest" description="Disordered" evidence="7">
    <location>
        <begin position="513"/>
        <end position="534"/>
    </location>
</feature>
<comment type="similarity">
    <text evidence="6">Belongs to the peptidase C19 family.</text>
</comment>
<dbReference type="PANTHER" id="PTHR24006">
    <property type="entry name" value="UBIQUITIN CARBOXYL-TERMINAL HYDROLASE"/>
    <property type="match status" value="1"/>
</dbReference>
<dbReference type="AlphaFoldDB" id="A0A084B3C3"/>
<evidence type="ECO:0000256" key="3">
    <source>
        <dbReference type="ARBA" id="ARBA00022786"/>
    </source>
</evidence>
<evidence type="ECO:0000313" key="9">
    <source>
        <dbReference type="EMBL" id="KEY72052.1"/>
    </source>
</evidence>
<organism evidence="9 10">
    <name type="scientific">Stachybotrys chartarum (strain CBS 109288 / IBT 7711)</name>
    <name type="common">Toxic black mold</name>
    <name type="synonym">Stilbospora chartarum</name>
    <dbReference type="NCBI Taxonomy" id="1280523"/>
    <lineage>
        <taxon>Eukaryota</taxon>
        <taxon>Fungi</taxon>
        <taxon>Dikarya</taxon>
        <taxon>Ascomycota</taxon>
        <taxon>Pezizomycotina</taxon>
        <taxon>Sordariomycetes</taxon>
        <taxon>Hypocreomycetidae</taxon>
        <taxon>Hypocreales</taxon>
        <taxon>Stachybotryaceae</taxon>
        <taxon>Stachybotrys</taxon>
    </lineage>
</organism>
<evidence type="ECO:0000313" key="10">
    <source>
        <dbReference type="Proteomes" id="UP000028045"/>
    </source>
</evidence>
<keyword evidence="10" id="KW-1185">Reference proteome</keyword>